<evidence type="ECO:0000256" key="3">
    <source>
        <dbReference type="ARBA" id="ARBA00022723"/>
    </source>
</evidence>
<comment type="function">
    <text evidence="6">Toxic component of a toxin-antitoxin (TA) system. An RNase.</text>
</comment>
<feature type="binding site" evidence="6">
    <location>
        <position position="5"/>
    </location>
    <ligand>
        <name>Mg(2+)</name>
        <dbReference type="ChEBI" id="CHEBI:18420"/>
    </ligand>
</feature>
<evidence type="ECO:0000313" key="9">
    <source>
        <dbReference type="Proteomes" id="UP001201463"/>
    </source>
</evidence>
<accession>A0ABS8XHS9</accession>
<dbReference type="EMBL" id="JAJTWT010000004">
    <property type="protein sequence ID" value="MCE4538086.1"/>
    <property type="molecule type" value="Genomic_DNA"/>
</dbReference>
<feature type="binding site" evidence="6">
    <location>
        <position position="103"/>
    </location>
    <ligand>
        <name>Mg(2+)</name>
        <dbReference type="ChEBI" id="CHEBI:18420"/>
    </ligand>
</feature>
<dbReference type="InterPro" id="IPR022907">
    <property type="entry name" value="VapC_family"/>
</dbReference>
<feature type="domain" description="PIN" evidence="7">
    <location>
        <begin position="2"/>
        <end position="128"/>
    </location>
</feature>
<keyword evidence="1 6" id="KW-1277">Toxin-antitoxin system</keyword>
<evidence type="ECO:0000259" key="7">
    <source>
        <dbReference type="Pfam" id="PF01850"/>
    </source>
</evidence>
<keyword evidence="2 6" id="KW-0540">Nuclease</keyword>
<dbReference type="CDD" id="cd09873">
    <property type="entry name" value="PIN_Pae0151-like"/>
    <property type="match status" value="1"/>
</dbReference>
<dbReference type="Proteomes" id="UP001201463">
    <property type="component" value="Unassembled WGS sequence"/>
</dbReference>
<organism evidence="8 9">
    <name type="scientific">Pelomonas caseinilytica</name>
    <dbReference type="NCBI Taxonomy" id="2906763"/>
    <lineage>
        <taxon>Bacteria</taxon>
        <taxon>Pseudomonadati</taxon>
        <taxon>Pseudomonadota</taxon>
        <taxon>Betaproteobacteria</taxon>
        <taxon>Burkholderiales</taxon>
        <taxon>Sphaerotilaceae</taxon>
        <taxon>Roseateles</taxon>
    </lineage>
</organism>
<dbReference type="Pfam" id="PF01850">
    <property type="entry name" value="PIN"/>
    <property type="match status" value="1"/>
</dbReference>
<dbReference type="InterPro" id="IPR002716">
    <property type="entry name" value="PIN_dom"/>
</dbReference>
<comment type="similarity">
    <text evidence="6">Belongs to the PINc/VapC protein family.</text>
</comment>
<dbReference type="EC" id="3.1.-.-" evidence="6"/>
<evidence type="ECO:0000256" key="6">
    <source>
        <dbReference type="HAMAP-Rule" id="MF_00265"/>
    </source>
</evidence>
<proteinExistence type="inferred from homology"/>
<keyword evidence="4 6" id="KW-0378">Hydrolase</keyword>
<dbReference type="InterPro" id="IPR044153">
    <property type="entry name" value="PIN_Pae0151-like"/>
</dbReference>
<evidence type="ECO:0000313" key="8">
    <source>
        <dbReference type="EMBL" id="MCE4538086.1"/>
    </source>
</evidence>
<dbReference type="SUPFAM" id="SSF88723">
    <property type="entry name" value="PIN domain-like"/>
    <property type="match status" value="1"/>
</dbReference>
<evidence type="ECO:0000256" key="1">
    <source>
        <dbReference type="ARBA" id="ARBA00022649"/>
    </source>
</evidence>
<keyword evidence="6" id="KW-0800">Toxin</keyword>
<evidence type="ECO:0000256" key="2">
    <source>
        <dbReference type="ARBA" id="ARBA00022722"/>
    </source>
</evidence>
<dbReference type="InterPro" id="IPR029060">
    <property type="entry name" value="PIN-like_dom_sf"/>
</dbReference>
<protein>
    <recommendedName>
        <fullName evidence="6">Ribonuclease VapC</fullName>
        <shortName evidence="6">RNase VapC</shortName>
        <ecNumber evidence="6">3.1.-.-</ecNumber>
    </recommendedName>
    <alternativeName>
        <fullName evidence="6">Toxin VapC</fullName>
    </alternativeName>
</protein>
<sequence length="138" mass="14845">MIVVDASVALAWVLDESEVNHQYAADVAAAKLEGDEELIAPMLMAQECSYRLLKIGRTKRWGEALVAEYGETIDMIGVRYLDQLSTVSGLVRFAVRRHVQGYDAVYLALALATGAKLATLDGGLKTAARAAGVELFSA</sequence>
<reference evidence="8 9" key="1">
    <citation type="submission" date="2021-12" db="EMBL/GenBank/DDBJ databases">
        <title>Genome seq of p7.</title>
        <authorList>
            <person name="Seo T."/>
        </authorList>
    </citation>
    <scope>NUCLEOTIDE SEQUENCE [LARGE SCALE GENOMIC DNA]</scope>
    <source>
        <strain evidence="8 9">P7</strain>
    </source>
</reference>
<keyword evidence="5 6" id="KW-0460">Magnesium</keyword>
<keyword evidence="9" id="KW-1185">Reference proteome</keyword>
<dbReference type="PANTHER" id="PTHR35901">
    <property type="entry name" value="RIBONUCLEASE VAPC3"/>
    <property type="match status" value="1"/>
</dbReference>
<name>A0ABS8XHS9_9BURK</name>
<comment type="caution">
    <text evidence="8">The sequence shown here is derived from an EMBL/GenBank/DDBJ whole genome shotgun (WGS) entry which is preliminary data.</text>
</comment>
<dbReference type="Gene3D" id="3.40.50.1010">
    <property type="entry name" value="5'-nuclease"/>
    <property type="match status" value="1"/>
</dbReference>
<evidence type="ECO:0000256" key="4">
    <source>
        <dbReference type="ARBA" id="ARBA00022801"/>
    </source>
</evidence>
<dbReference type="PANTHER" id="PTHR35901:SF1">
    <property type="entry name" value="EXONUCLEASE VAPC9"/>
    <property type="match status" value="1"/>
</dbReference>
<dbReference type="HAMAP" id="MF_00265">
    <property type="entry name" value="VapC_Nob1"/>
    <property type="match status" value="1"/>
</dbReference>
<dbReference type="RefSeq" id="WP_233392523.1">
    <property type="nucleotide sequence ID" value="NZ_JAJTWT010000004.1"/>
</dbReference>
<comment type="cofactor">
    <cofactor evidence="6">
        <name>Mg(2+)</name>
        <dbReference type="ChEBI" id="CHEBI:18420"/>
    </cofactor>
</comment>
<gene>
    <name evidence="6" type="primary">vapC</name>
    <name evidence="8" type="ORF">LXT12_12575</name>
</gene>
<keyword evidence="3 6" id="KW-0479">Metal-binding</keyword>
<evidence type="ECO:0000256" key="5">
    <source>
        <dbReference type="ARBA" id="ARBA00022842"/>
    </source>
</evidence>
<dbReference type="InterPro" id="IPR051619">
    <property type="entry name" value="TypeII_TA_RNase_PINc/VapC"/>
</dbReference>